<evidence type="ECO:0000256" key="2">
    <source>
        <dbReference type="ARBA" id="ARBA00022676"/>
    </source>
</evidence>
<evidence type="ECO:0000313" key="5">
    <source>
        <dbReference type="EMBL" id="MET3792214.1"/>
    </source>
</evidence>
<dbReference type="InterPro" id="IPR001173">
    <property type="entry name" value="Glyco_trans_2-like"/>
</dbReference>
<keyword evidence="2" id="KW-0328">Glycosyltransferase</keyword>
<evidence type="ECO:0000259" key="4">
    <source>
        <dbReference type="Pfam" id="PF00535"/>
    </source>
</evidence>
<evidence type="ECO:0000313" key="6">
    <source>
        <dbReference type="Proteomes" id="UP001549076"/>
    </source>
</evidence>
<accession>A0ABV2MZH4</accession>
<dbReference type="EMBL" id="JBEPML010000007">
    <property type="protein sequence ID" value="MET3792214.1"/>
    <property type="molecule type" value="Genomic_DNA"/>
</dbReference>
<dbReference type="SUPFAM" id="SSF53448">
    <property type="entry name" value="Nucleotide-diphospho-sugar transferases"/>
    <property type="match status" value="1"/>
</dbReference>
<keyword evidence="6" id="KW-1185">Reference proteome</keyword>
<dbReference type="RefSeq" id="WP_354194990.1">
    <property type="nucleotide sequence ID" value="NZ_JBEPML010000007.1"/>
</dbReference>
<dbReference type="PANTHER" id="PTHR43179">
    <property type="entry name" value="RHAMNOSYLTRANSFERASE WBBL"/>
    <property type="match status" value="1"/>
</dbReference>
<evidence type="ECO:0000256" key="3">
    <source>
        <dbReference type="ARBA" id="ARBA00022679"/>
    </source>
</evidence>
<proteinExistence type="inferred from homology"/>
<sequence>MSLSLAVIIPTYGRKEVLERLLRWLGHQTRLPHEVIISAPDETHVPDVETRFPVRRLYGPPSLTAQRNRALDYALGRFDIIAFLDDDLIPATDYMERVARALEDNPDWAVVMGGIVRDGASTKGISWEEGIAIIREAEAGGEVDMRVFDMVGAQGNNMSMRSSVIGDLRFDERLVLYGWQEDIDFTYQLGRRGRVVSLPSIRSVHLGVKSGRVSGVRFGYSQVANPVYLFRKGTMPGDFAFKLMARTIIANIVRSIRPEFYVDRRGRLRGNLIALGHLLRGRIEPEYILEI</sequence>
<dbReference type="CDD" id="cd00761">
    <property type="entry name" value="Glyco_tranf_GTA_type"/>
    <property type="match status" value="1"/>
</dbReference>
<dbReference type="Proteomes" id="UP001549076">
    <property type="component" value="Unassembled WGS sequence"/>
</dbReference>
<dbReference type="InterPro" id="IPR029044">
    <property type="entry name" value="Nucleotide-diphossugar_trans"/>
</dbReference>
<dbReference type="Gene3D" id="3.90.550.10">
    <property type="entry name" value="Spore Coat Polysaccharide Biosynthesis Protein SpsA, Chain A"/>
    <property type="match status" value="1"/>
</dbReference>
<protein>
    <submittedName>
        <fullName evidence="5">GT2 family glycosyltransferase</fullName>
    </submittedName>
</protein>
<comment type="caution">
    <text evidence="5">The sequence shown here is derived from an EMBL/GenBank/DDBJ whole genome shotgun (WGS) entry which is preliminary data.</text>
</comment>
<dbReference type="Pfam" id="PF00535">
    <property type="entry name" value="Glycos_transf_2"/>
    <property type="match status" value="1"/>
</dbReference>
<dbReference type="PANTHER" id="PTHR43179:SF12">
    <property type="entry name" value="GALACTOFURANOSYLTRANSFERASE GLFT2"/>
    <property type="match status" value="1"/>
</dbReference>
<name>A0ABV2MZH4_9HYPH</name>
<gene>
    <name evidence="5" type="ORF">ABID37_002429</name>
</gene>
<organism evidence="5 6">
    <name type="scientific">Aquamicrobium terrae</name>
    <dbReference type="NCBI Taxonomy" id="1324945"/>
    <lineage>
        <taxon>Bacteria</taxon>
        <taxon>Pseudomonadati</taxon>
        <taxon>Pseudomonadota</taxon>
        <taxon>Alphaproteobacteria</taxon>
        <taxon>Hyphomicrobiales</taxon>
        <taxon>Phyllobacteriaceae</taxon>
        <taxon>Aquamicrobium</taxon>
    </lineage>
</organism>
<reference evidence="5 6" key="1">
    <citation type="submission" date="2024-06" db="EMBL/GenBank/DDBJ databases">
        <title>Genomic Encyclopedia of Type Strains, Phase IV (KMG-IV): sequencing the most valuable type-strain genomes for metagenomic binning, comparative biology and taxonomic classification.</title>
        <authorList>
            <person name="Goeker M."/>
        </authorList>
    </citation>
    <scope>NUCLEOTIDE SEQUENCE [LARGE SCALE GENOMIC DNA]</scope>
    <source>
        <strain evidence="5 6">DSM 27865</strain>
    </source>
</reference>
<comment type="similarity">
    <text evidence="1">Belongs to the glycosyltransferase 2 family.</text>
</comment>
<evidence type="ECO:0000256" key="1">
    <source>
        <dbReference type="ARBA" id="ARBA00006739"/>
    </source>
</evidence>
<keyword evidence="3" id="KW-0808">Transferase</keyword>
<feature type="domain" description="Glycosyltransferase 2-like" evidence="4">
    <location>
        <begin position="7"/>
        <end position="127"/>
    </location>
</feature>